<protein>
    <submittedName>
        <fullName evidence="1">Uncharacterized protein</fullName>
    </submittedName>
</protein>
<sequence>MSYLFVVYLYDKRRCSAKAIVDPWADAEPGFAGESLVRVAVSPRVEAVFYFPGNFRLKSLAFSFGCEVFLVDDWAEAPAEALRKAGERDWQYVAWMSSDMSDYDVAMRLTPDGFEGRAMIDGEGERVAIDKGVLRTYEKKTIAASPEELGFGSEDHTTFDEAAFERALVEREEPFRPGLLVHDTLGVTRGKVIDALHNVAEGQGEVLWPKGGPVDTPALRRAVVEADDALVPALPLWAHLRDETKKAAGGATKKTGRKKSG</sequence>
<dbReference type="EMBL" id="JAQNDO010000001">
    <property type="protein sequence ID" value="MDC0746365.1"/>
    <property type="molecule type" value="Genomic_DNA"/>
</dbReference>
<evidence type="ECO:0000313" key="1">
    <source>
        <dbReference type="EMBL" id="MDC0746365.1"/>
    </source>
</evidence>
<keyword evidence="2" id="KW-1185">Reference proteome</keyword>
<organism evidence="1 2">
    <name type="scientific">Polyangium mundeleinium</name>
    <dbReference type="NCBI Taxonomy" id="2995306"/>
    <lineage>
        <taxon>Bacteria</taxon>
        <taxon>Pseudomonadati</taxon>
        <taxon>Myxococcota</taxon>
        <taxon>Polyangia</taxon>
        <taxon>Polyangiales</taxon>
        <taxon>Polyangiaceae</taxon>
        <taxon>Polyangium</taxon>
    </lineage>
</organism>
<dbReference type="Proteomes" id="UP001221411">
    <property type="component" value="Unassembled WGS sequence"/>
</dbReference>
<dbReference type="RefSeq" id="WP_271924748.1">
    <property type="nucleotide sequence ID" value="NZ_JAQNDO010000001.1"/>
</dbReference>
<reference evidence="1 2" key="1">
    <citation type="submission" date="2022-11" db="EMBL/GenBank/DDBJ databases">
        <title>Minimal conservation of predation-associated metabolite biosynthetic gene clusters underscores biosynthetic potential of Myxococcota including descriptions for ten novel species: Archangium lansinium sp. nov., Myxococcus landrumus sp. nov., Nannocystis bai.</title>
        <authorList>
            <person name="Ahearne A."/>
            <person name="Stevens C."/>
            <person name="Dowd S."/>
        </authorList>
    </citation>
    <scope>NUCLEOTIDE SEQUENCE [LARGE SCALE GENOMIC DNA]</scope>
    <source>
        <strain evidence="1 2">RJM3</strain>
    </source>
</reference>
<comment type="caution">
    <text evidence="1">The sequence shown here is derived from an EMBL/GenBank/DDBJ whole genome shotgun (WGS) entry which is preliminary data.</text>
</comment>
<evidence type="ECO:0000313" key="2">
    <source>
        <dbReference type="Proteomes" id="UP001221411"/>
    </source>
</evidence>
<gene>
    <name evidence="1" type="ORF">POL67_33865</name>
</gene>
<name>A0ABT5EZZ1_9BACT</name>
<accession>A0ABT5EZZ1</accession>
<proteinExistence type="predicted"/>